<feature type="chain" id="PRO_5012417206" description="PEP-CTERM protein-sorting domain-containing protein" evidence="2">
    <location>
        <begin position="33"/>
        <end position="179"/>
    </location>
</feature>
<dbReference type="AlphaFoldDB" id="A0A1X7BLR5"/>
<dbReference type="InterPro" id="IPR022472">
    <property type="entry name" value="VPLPA-CTERM"/>
</dbReference>
<keyword evidence="4" id="KW-1185">Reference proteome</keyword>
<dbReference type="EMBL" id="FWXB01000001">
    <property type="protein sequence ID" value="SMC10567.1"/>
    <property type="molecule type" value="Genomic_DNA"/>
</dbReference>
<feature type="signal peptide" evidence="2">
    <location>
        <begin position="1"/>
        <end position="32"/>
    </location>
</feature>
<keyword evidence="1" id="KW-0812">Transmembrane</keyword>
<protein>
    <recommendedName>
        <fullName evidence="5">PEP-CTERM protein-sorting domain-containing protein</fullName>
    </recommendedName>
</protein>
<keyword evidence="1" id="KW-0472">Membrane</keyword>
<evidence type="ECO:0000313" key="3">
    <source>
        <dbReference type="EMBL" id="SMC10567.1"/>
    </source>
</evidence>
<keyword evidence="1" id="KW-1133">Transmembrane helix</keyword>
<accession>A0A1X7BLR5</accession>
<sequence length="179" mass="18526">MTDFCRIHLFYRFRLVSLALVALLATSIGSTAATFNISLGGQNTTFMAPMGGGVISNLSVTLGGVTFDTPNAGMPPLYSPLLNDISAAGSLFGYFSNSTAAPGCPVGNCVLEFETAFDNVTPPVFATYNNVVLGPVLTSGFYVITPAAVPLPAGLLMILTALCGLAGLRLRRQKAPATA</sequence>
<dbReference type="Proteomes" id="UP000193224">
    <property type="component" value="Unassembled WGS sequence"/>
</dbReference>
<dbReference type="NCBIfam" id="TIGR03370">
    <property type="entry name" value="VPLPA-CTERM"/>
    <property type="match status" value="1"/>
</dbReference>
<evidence type="ECO:0000313" key="4">
    <source>
        <dbReference type="Proteomes" id="UP000193224"/>
    </source>
</evidence>
<evidence type="ECO:0000256" key="2">
    <source>
        <dbReference type="SAM" id="SignalP"/>
    </source>
</evidence>
<keyword evidence="2" id="KW-0732">Signal</keyword>
<gene>
    <name evidence="3" type="ORF">ROA7745_00374</name>
</gene>
<evidence type="ECO:0008006" key="5">
    <source>
        <dbReference type="Google" id="ProtNLM"/>
    </source>
</evidence>
<organism evidence="3 4">
    <name type="scientific">Roseovarius aestuarii</name>
    <dbReference type="NCBI Taxonomy" id="475083"/>
    <lineage>
        <taxon>Bacteria</taxon>
        <taxon>Pseudomonadati</taxon>
        <taxon>Pseudomonadota</taxon>
        <taxon>Alphaproteobacteria</taxon>
        <taxon>Rhodobacterales</taxon>
        <taxon>Roseobacteraceae</taxon>
        <taxon>Roseovarius</taxon>
    </lineage>
</organism>
<proteinExistence type="predicted"/>
<dbReference type="RefSeq" id="WP_176237595.1">
    <property type="nucleotide sequence ID" value="NZ_FWXB01000001.1"/>
</dbReference>
<evidence type="ECO:0000256" key="1">
    <source>
        <dbReference type="SAM" id="Phobius"/>
    </source>
</evidence>
<feature type="transmembrane region" description="Helical" evidence="1">
    <location>
        <begin position="141"/>
        <end position="168"/>
    </location>
</feature>
<reference evidence="3 4" key="1">
    <citation type="submission" date="2017-03" db="EMBL/GenBank/DDBJ databases">
        <authorList>
            <person name="Afonso C.L."/>
            <person name="Miller P.J."/>
            <person name="Scott M.A."/>
            <person name="Spackman E."/>
            <person name="Goraichik I."/>
            <person name="Dimitrov K.M."/>
            <person name="Suarez D.L."/>
            <person name="Swayne D.E."/>
        </authorList>
    </citation>
    <scope>NUCLEOTIDE SEQUENCE [LARGE SCALE GENOMIC DNA]</scope>
    <source>
        <strain evidence="3 4">CECT 7745</strain>
    </source>
</reference>
<name>A0A1X7BLR5_9RHOB</name>